<proteinExistence type="predicted"/>
<evidence type="ECO:0000313" key="1">
    <source>
        <dbReference type="EMBL" id="SET91621.1"/>
    </source>
</evidence>
<dbReference type="Pfam" id="PF04364">
    <property type="entry name" value="DNA_pol3_chi"/>
    <property type="match status" value="1"/>
</dbReference>
<dbReference type="RefSeq" id="WP_245732157.1">
    <property type="nucleotide sequence ID" value="NZ_AP027363.1"/>
</dbReference>
<name>A0A1I0I550_THASX</name>
<dbReference type="GO" id="GO:0032298">
    <property type="term" value="P:positive regulation of DNA-templated DNA replication initiation"/>
    <property type="evidence" value="ECO:0007669"/>
    <property type="project" value="TreeGrafter"/>
</dbReference>
<dbReference type="Proteomes" id="UP000199308">
    <property type="component" value="Unassembled WGS sequence"/>
</dbReference>
<dbReference type="InterPro" id="IPR036768">
    <property type="entry name" value="PolIII_chi_sf"/>
</dbReference>
<dbReference type="GO" id="GO:0003887">
    <property type="term" value="F:DNA-directed DNA polymerase activity"/>
    <property type="evidence" value="ECO:0007669"/>
    <property type="project" value="InterPro"/>
</dbReference>
<sequence length="146" mass="16316">MDASQINATFYLLPDNTQAEDTLQQACLQALACYRANKRAFVYTDDRATAEQVDELLWSFDADSFVPHNLPGEGPDTGAWVEISWQAPSNSRQVLINLSSTVPNFAAHFEQIIDFVPAPTQAKQDARERFKFLRQHGVNVTTAQAL</sequence>
<dbReference type="PANTHER" id="PTHR38767:SF1">
    <property type="entry name" value="DNA POLYMERASE III SUBUNIT CHI"/>
    <property type="match status" value="1"/>
</dbReference>
<dbReference type="AlphaFoldDB" id="A0A1I0I550"/>
<accession>A0A1I0I550</accession>
<dbReference type="STRING" id="349064.SAMN05660429_03050"/>
<reference evidence="1 2" key="1">
    <citation type="submission" date="2016-10" db="EMBL/GenBank/DDBJ databases">
        <authorList>
            <person name="de Groot N.N."/>
        </authorList>
    </citation>
    <scope>NUCLEOTIDE SEQUENCE [LARGE SCALE GENOMIC DNA]</scope>
    <source>
        <strain evidence="1 2">DSM 19706</strain>
    </source>
</reference>
<dbReference type="PANTHER" id="PTHR38767">
    <property type="entry name" value="DNA POLYMERASE III SUBUNIT CHI"/>
    <property type="match status" value="1"/>
</dbReference>
<keyword evidence="2" id="KW-1185">Reference proteome</keyword>
<protein>
    <submittedName>
        <fullName evidence="1">DNA polymerase III, chi subunit</fullName>
    </submittedName>
</protein>
<dbReference type="GO" id="GO:0006260">
    <property type="term" value="P:DNA replication"/>
    <property type="evidence" value="ECO:0007669"/>
    <property type="project" value="InterPro"/>
</dbReference>
<dbReference type="InterPro" id="IPR007459">
    <property type="entry name" value="DNA_pol3_chi"/>
</dbReference>
<dbReference type="EMBL" id="FOHK01000023">
    <property type="protein sequence ID" value="SET91621.1"/>
    <property type="molecule type" value="Genomic_DNA"/>
</dbReference>
<organism evidence="1 2">
    <name type="scientific">Thalassotalea agarivorans</name>
    <name type="common">Thalassomonas agarivorans</name>
    <dbReference type="NCBI Taxonomy" id="349064"/>
    <lineage>
        <taxon>Bacteria</taxon>
        <taxon>Pseudomonadati</taxon>
        <taxon>Pseudomonadota</taxon>
        <taxon>Gammaproteobacteria</taxon>
        <taxon>Alteromonadales</taxon>
        <taxon>Colwelliaceae</taxon>
        <taxon>Thalassotalea</taxon>
    </lineage>
</organism>
<dbReference type="Gene3D" id="3.40.50.10110">
    <property type="entry name" value="DNA polymerase III subunit chi"/>
    <property type="match status" value="1"/>
</dbReference>
<gene>
    <name evidence="1" type="ORF">SAMN05660429_03050</name>
</gene>
<dbReference type="SUPFAM" id="SSF102400">
    <property type="entry name" value="DNA polymerase III chi subunit"/>
    <property type="match status" value="1"/>
</dbReference>
<evidence type="ECO:0000313" key="2">
    <source>
        <dbReference type="Proteomes" id="UP000199308"/>
    </source>
</evidence>
<dbReference type="GO" id="GO:0003677">
    <property type="term" value="F:DNA binding"/>
    <property type="evidence" value="ECO:0007669"/>
    <property type="project" value="InterPro"/>
</dbReference>